<organism evidence="1 2">
    <name type="scientific">Candidatus Electrothrix marina</name>
    <dbReference type="NCBI Taxonomy" id="1859130"/>
    <lineage>
        <taxon>Bacteria</taxon>
        <taxon>Pseudomonadati</taxon>
        <taxon>Thermodesulfobacteriota</taxon>
        <taxon>Desulfobulbia</taxon>
        <taxon>Desulfobulbales</taxon>
        <taxon>Desulfobulbaceae</taxon>
        <taxon>Candidatus Electrothrix</taxon>
    </lineage>
</organism>
<keyword evidence="2" id="KW-1185">Reference proteome</keyword>
<reference evidence="1 2" key="1">
    <citation type="submission" date="2017-01" db="EMBL/GenBank/DDBJ databases">
        <title>The cable genome- insights into the physiology and evolution of filamentous bacteria capable of sulfide oxidation via long distance electron transfer.</title>
        <authorList>
            <person name="Schreiber L."/>
            <person name="Bjerg J.T."/>
            <person name="Boggild A."/>
            <person name="Van De Vossenberg J."/>
            <person name="Meysman F."/>
            <person name="Nielsen L.P."/>
            <person name="Schramm A."/>
            <person name="Kjeldsen K.U."/>
        </authorList>
    </citation>
    <scope>NUCLEOTIDE SEQUENCE [LARGE SCALE GENOMIC DNA]</scope>
    <source>
        <strain evidence="1">A5</strain>
    </source>
</reference>
<proteinExistence type="predicted"/>
<evidence type="ECO:0000313" key="2">
    <source>
        <dbReference type="Proteomes" id="UP000288892"/>
    </source>
</evidence>
<accession>A0A444JFZ2</accession>
<dbReference type="EMBL" id="MTKS01000050">
    <property type="protein sequence ID" value="RWX52016.1"/>
    <property type="molecule type" value="Genomic_DNA"/>
</dbReference>
<comment type="caution">
    <text evidence="1">The sequence shown here is derived from an EMBL/GenBank/DDBJ whole genome shotgun (WGS) entry which is preliminary data.</text>
</comment>
<dbReference type="GO" id="GO:0004386">
    <property type="term" value="F:helicase activity"/>
    <property type="evidence" value="ECO:0007669"/>
    <property type="project" value="UniProtKB-KW"/>
</dbReference>
<keyword evidence="1" id="KW-0547">Nucleotide-binding</keyword>
<dbReference type="AlphaFoldDB" id="A0A444JFZ2"/>
<keyword evidence="1" id="KW-0378">Hydrolase</keyword>
<evidence type="ECO:0000313" key="1">
    <source>
        <dbReference type="EMBL" id="RWX52016.1"/>
    </source>
</evidence>
<dbReference type="Pfam" id="PF13749">
    <property type="entry name" value="HATPase_c_4"/>
    <property type="match status" value="1"/>
</dbReference>
<gene>
    <name evidence="1" type="ORF">VU01_10504</name>
</gene>
<dbReference type="Proteomes" id="UP000288892">
    <property type="component" value="Unassembled WGS sequence"/>
</dbReference>
<keyword evidence="1" id="KW-0067">ATP-binding</keyword>
<dbReference type="Gene3D" id="3.30.565.60">
    <property type="match status" value="1"/>
</dbReference>
<keyword evidence="1" id="KW-0347">Helicase</keyword>
<protein>
    <submittedName>
        <fullName evidence="1">Putative ATP-dependent DNA helicase recG C-terminal</fullName>
    </submittedName>
</protein>
<name>A0A444JFZ2_9BACT</name>
<dbReference type="InterPro" id="IPR038475">
    <property type="entry name" value="RecG_C_sf"/>
</dbReference>
<sequence>MTYEEYGGDSIADISPGRLPDTLTIEKILTGNSAPRNYFLLKYLDNMKFIDGLGRGVPMMRREMGERLRYQEEGEILRLILDFETPLARGIRGGDRVYIYHSVVKP</sequence>